<dbReference type="SUPFAM" id="SSF52540">
    <property type="entry name" value="P-loop containing nucleoside triphosphate hydrolases"/>
    <property type="match status" value="2"/>
</dbReference>
<dbReference type="GO" id="GO:0005730">
    <property type="term" value="C:nucleolus"/>
    <property type="evidence" value="ECO:0007669"/>
    <property type="project" value="UniProtKB-SubCell"/>
</dbReference>
<feature type="region of interest" description="Disordered" evidence="12">
    <location>
        <begin position="733"/>
        <end position="868"/>
    </location>
</feature>
<evidence type="ECO:0000256" key="11">
    <source>
        <dbReference type="PROSITE-ProRule" id="PRU00552"/>
    </source>
</evidence>
<keyword evidence="7" id="KW-0067">ATP-binding</keyword>
<dbReference type="InterPro" id="IPR014001">
    <property type="entry name" value="Helicase_ATP-bd"/>
</dbReference>
<evidence type="ECO:0000313" key="16">
    <source>
        <dbReference type="EMBL" id="KAJ8020992.1"/>
    </source>
</evidence>
<keyword evidence="8" id="KW-0694">RNA-binding</keyword>
<accession>A0A9Q0YDW5</accession>
<evidence type="ECO:0000256" key="8">
    <source>
        <dbReference type="ARBA" id="ARBA00022884"/>
    </source>
</evidence>
<dbReference type="InterPro" id="IPR033517">
    <property type="entry name" value="DDX54/DBP10_DEAD-box_helicase"/>
</dbReference>
<evidence type="ECO:0000259" key="14">
    <source>
        <dbReference type="PROSITE" id="PS51194"/>
    </source>
</evidence>
<feature type="compositionally biased region" description="Basic and acidic residues" evidence="12">
    <location>
        <begin position="740"/>
        <end position="754"/>
    </location>
</feature>
<feature type="compositionally biased region" description="Basic and acidic residues" evidence="12">
    <location>
        <begin position="820"/>
        <end position="829"/>
    </location>
</feature>
<evidence type="ECO:0000256" key="3">
    <source>
        <dbReference type="ARBA" id="ARBA00012552"/>
    </source>
</evidence>
<dbReference type="InterPro" id="IPR001650">
    <property type="entry name" value="Helicase_C-like"/>
</dbReference>
<gene>
    <name evidence="16" type="ORF">HOLleu_40740</name>
</gene>
<dbReference type="PROSITE" id="PS00039">
    <property type="entry name" value="DEAD_ATP_HELICASE"/>
    <property type="match status" value="1"/>
</dbReference>
<feature type="compositionally biased region" description="Basic and acidic residues" evidence="12">
    <location>
        <begin position="772"/>
        <end position="799"/>
    </location>
</feature>
<dbReference type="GO" id="GO:0003724">
    <property type="term" value="F:RNA helicase activity"/>
    <property type="evidence" value="ECO:0007669"/>
    <property type="project" value="UniProtKB-EC"/>
</dbReference>
<feature type="region of interest" description="Disordered" evidence="12">
    <location>
        <begin position="677"/>
        <end position="699"/>
    </location>
</feature>
<comment type="subcellular location">
    <subcellularLocation>
        <location evidence="1">Nucleus</location>
        <location evidence="1">Nucleolus</location>
    </subcellularLocation>
</comment>
<evidence type="ECO:0000259" key="13">
    <source>
        <dbReference type="PROSITE" id="PS51192"/>
    </source>
</evidence>
<dbReference type="GO" id="GO:0016787">
    <property type="term" value="F:hydrolase activity"/>
    <property type="evidence" value="ECO:0007669"/>
    <property type="project" value="UniProtKB-KW"/>
</dbReference>
<feature type="compositionally biased region" description="Basic residues" evidence="12">
    <location>
        <begin position="800"/>
        <end position="819"/>
    </location>
</feature>
<dbReference type="InterPro" id="IPR012541">
    <property type="entry name" value="DBP10_C"/>
</dbReference>
<organism evidence="16 17">
    <name type="scientific">Holothuria leucospilota</name>
    <name type="common">Black long sea cucumber</name>
    <name type="synonym">Mertensiothuria leucospilota</name>
    <dbReference type="NCBI Taxonomy" id="206669"/>
    <lineage>
        <taxon>Eukaryota</taxon>
        <taxon>Metazoa</taxon>
        <taxon>Echinodermata</taxon>
        <taxon>Eleutherozoa</taxon>
        <taxon>Echinozoa</taxon>
        <taxon>Holothuroidea</taxon>
        <taxon>Aspidochirotacea</taxon>
        <taxon>Aspidochirotida</taxon>
        <taxon>Holothuriidae</taxon>
        <taxon>Holothuria</taxon>
    </lineage>
</organism>
<evidence type="ECO:0000256" key="7">
    <source>
        <dbReference type="ARBA" id="ARBA00022840"/>
    </source>
</evidence>
<dbReference type="PROSITE" id="PS51194">
    <property type="entry name" value="HELICASE_CTER"/>
    <property type="match status" value="1"/>
</dbReference>
<evidence type="ECO:0000259" key="15">
    <source>
        <dbReference type="PROSITE" id="PS51195"/>
    </source>
</evidence>
<evidence type="ECO:0000256" key="4">
    <source>
        <dbReference type="ARBA" id="ARBA00022741"/>
    </source>
</evidence>
<dbReference type="SMART" id="SM00487">
    <property type="entry name" value="DEXDc"/>
    <property type="match status" value="1"/>
</dbReference>
<keyword evidence="17" id="KW-1185">Reference proteome</keyword>
<evidence type="ECO:0000256" key="12">
    <source>
        <dbReference type="SAM" id="MobiDB-lite"/>
    </source>
</evidence>
<dbReference type="InterPro" id="IPR027417">
    <property type="entry name" value="P-loop_NTPase"/>
</dbReference>
<dbReference type="OrthoDB" id="10261375at2759"/>
<keyword evidence="9" id="KW-0539">Nucleus</keyword>
<dbReference type="Proteomes" id="UP001152320">
    <property type="component" value="Chromosome 22"/>
</dbReference>
<protein>
    <recommendedName>
        <fullName evidence="3">RNA helicase</fullName>
        <ecNumber evidence="3">3.6.4.13</ecNumber>
    </recommendedName>
</protein>
<dbReference type="Gene3D" id="3.40.50.300">
    <property type="entry name" value="P-loop containing nucleotide triphosphate hydrolases"/>
    <property type="match status" value="2"/>
</dbReference>
<feature type="compositionally biased region" description="Basic and acidic residues" evidence="12">
    <location>
        <begin position="17"/>
        <end position="28"/>
    </location>
</feature>
<keyword evidence="6 16" id="KW-0347">Helicase</keyword>
<dbReference type="GO" id="GO:0005829">
    <property type="term" value="C:cytosol"/>
    <property type="evidence" value="ECO:0007669"/>
    <property type="project" value="TreeGrafter"/>
</dbReference>
<dbReference type="InterPro" id="IPR011545">
    <property type="entry name" value="DEAD/DEAH_box_helicase_dom"/>
</dbReference>
<dbReference type="CDD" id="cd17959">
    <property type="entry name" value="DEADc_DDX54"/>
    <property type="match status" value="1"/>
</dbReference>
<evidence type="ECO:0000256" key="1">
    <source>
        <dbReference type="ARBA" id="ARBA00004604"/>
    </source>
</evidence>
<feature type="region of interest" description="Disordered" evidence="12">
    <location>
        <begin position="1"/>
        <end position="67"/>
    </location>
</feature>
<feature type="domain" description="DEAD-box RNA helicase Q" evidence="15">
    <location>
        <begin position="64"/>
        <end position="92"/>
    </location>
</feature>
<sequence>MTKKRRNIRFKPKKKVVKPEEKTEVEGTKRKRISTGFPTLDGYTSDAEPEPPQDKINNKKKKSGGFQSMGLSHEVFGGILKKGYKVPTPIQRKCIPVIMEGKDVVAMARTGSGKTAAFLIPMLERLRKVSMHPGCRALILSPTRELAIQTLKFTKELGKLCRLKAELILGGDSLEEQFAALHTYPDILIATPGRLLHVMVEMEMKLSSVEYLVFDEADRLFEMGFAEQLQEILRRVPETRQTLLFSATLPKSLVEFARAGLHDPTLIRLDVDNKISQDLKMVHFFSRSSDKPAILLHLLKNVVKPEELTVVFLATKHHVDYINEILQAVNISCTFIFSALDPSARKINIAKFASRKTNVLLVTDVAARGIDIPMLDNVINYNFPGKPKLFVHRVGRVARAGRTGTAYSIIAPDEMPYLLDLRLFLGRSLKIAKSEHKKVLPTDEDDIFGKVPQRVIDEEGEHLRYHHEHSSDLVSQSKVCSNAMKQYVRSRPLPSTASIKRSKEINLDHLLVHPMFDEDSQSDANQRISLADEIKNYKPQSTIFEINSTSKSICTTIMRSKREKHGKYIEQARQKAEERRKEAEKMPDIPIAEIDTDYADETFSKVTSPGQKGIKSKGFTLDKRGKQLPRSSYKDEEYYVPHMPSDQRTEMGLGINSFEQQAAEDILDLTQDDSTVLQKTQQKSKWDRKRKRFVGDGGKEKIKKIKTESGAYIPASYKKEIYKEWLRKSKEEGLTNFEKSASDSTKDKDEDQRSGIRSSGFRSRYRHKQGAKKTETEGHDEVRSKEQILKGRKLAEKNERKRKPKRGLKARGGKANRGRLLREQYDSRGKVMVVGRNQKKGREKFGRTQRGGHRGGQRGGRAGGGRKR</sequence>
<dbReference type="GO" id="GO:0005524">
    <property type="term" value="F:ATP binding"/>
    <property type="evidence" value="ECO:0007669"/>
    <property type="project" value="UniProtKB-KW"/>
</dbReference>
<dbReference type="GO" id="GO:0003723">
    <property type="term" value="F:RNA binding"/>
    <property type="evidence" value="ECO:0007669"/>
    <property type="project" value="UniProtKB-KW"/>
</dbReference>
<evidence type="ECO:0000256" key="5">
    <source>
        <dbReference type="ARBA" id="ARBA00022801"/>
    </source>
</evidence>
<dbReference type="EC" id="3.6.4.13" evidence="3"/>
<dbReference type="Pfam" id="PF00271">
    <property type="entry name" value="Helicase_C"/>
    <property type="match status" value="1"/>
</dbReference>
<dbReference type="FunFam" id="3.40.50.300:FF:000865">
    <property type="entry name" value="ATP-dependent RNA helicase DDX54"/>
    <property type="match status" value="1"/>
</dbReference>
<evidence type="ECO:0000256" key="2">
    <source>
        <dbReference type="ARBA" id="ARBA00010379"/>
    </source>
</evidence>
<reference evidence="16" key="1">
    <citation type="submission" date="2021-10" db="EMBL/GenBank/DDBJ databases">
        <title>Tropical sea cucumber genome reveals ecological adaptation and Cuvierian tubules defense mechanism.</title>
        <authorList>
            <person name="Chen T."/>
        </authorList>
    </citation>
    <scope>NUCLEOTIDE SEQUENCE</scope>
    <source>
        <strain evidence="16">Nanhai2018</strain>
        <tissue evidence="16">Muscle</tissue>
    </source>
</reference>
<evidence type="ECO:0000256" key="6">
    <source>
        <dbReference type="ARBA" id="ARBA00022806"/>
    </source>
</evidence>
<name>A0A9Q0YDW5_HOLLE</name>
<dbReference type="PANTHER" id="PTHR47959:SF8">
    <property type="entry name" value="RNA HELICASE"/>
    <property type="match status" value="1"/>
</dbReference>
<dbReference type="Pfam" id="PF00270">
    <property type="entry name" value="DEAD"/>
    <property type="match status" value="1"/>
</dbReference>
<keyword evidence="5" id="KW-0378">Hydrolase</keyword>
<comment type="catalytic activity">
    <reaction evidence="10">
        <text>ATP + H2O = ADP + phosphate + H(+)</text>
        <dbReference type="Rhea" id="RHEA:13065"/>
        <dbReference type="ChEBI" id="CHEBI:15377"/>
        <dbReference type="ChEBI" id="CHEBI:15378"/>
        <dbReference type="ChEBI" id="CHEBI:30616"/>
        <dbReference type="ChEBI" id="CHEBI:43474"/>
        <dbReference type="ChEBI" id="CHEBI:456216"/>
        <dbReference type="EC" id="3.6.4.13"/>
    </reaction>
</comment>
<evidence type="ECO:0000256" key="10">
    <source>
        <dbReference type="ARBA" id="ARBA00047984"/>
    </source>
</evidence>
<dbReference type="SMART" id="SM00490">
    <property type="entry name" value="HELICc"/>
    <property type="match status" value="1"/>
</dbReference>
<dbReference type="InterPro" id="IPR014014">
    <property type="entry name" value="RNA_helicase_DEAD_Q_motif"/>
</dbReference>
<dbReference type="SMART" id="SM01123">
    <property type="entry name" value="DBP10CT"/>
    <property type="match status" value="1"/>
</dbReference>
<comment type="similarity">
    <text evidence="2">Belongs to the DEAD box helicase family. DDX54/DBP10 subfamily.</text>
</comment>
<dbReference type="CDD" id="cd18787">
    <property type="entry name" value="SF2_C_DEAD"/>
    <property type="match status" value="1"/>
</dbReference>
<dbReference type="PROSITE" id="PS51195">
    <property type="entry name" value="Q_MOTIF"/>
    <property type="match status" value="1"/>
</dbReference>
<evidence type="ECO:0000256" key="9">
    <source>
        <dbReference type="ARBA" id="ARBA00023242"/>
    </source>
</evidence>
<feature type="short sequence motif" description="Q motif" evidence="11">
    <location>
        <begin position="64"/>
        <end position="92"/>
    </location>
</feature>
<dbReference type="PANTHER" id="PTHR47959">
    <property type="entry name" value="ATP-DEPENDENT RNA HELICASE RHLE-RELATED"/>
    <property type="match status" value="1"/>
</dbReference>
<dbReference type="InterPro" id="IPR000629">
    <property type="entry name" value="RNA-helicase_DEAD-box_CS"/>
</dbReference>
<dbReference type="AlphaFoldDB" id="A0A9Q0YDW5"/>
<feature type="domain" description="Helicase C-terminal" evidence="14">
    <location>
        <begin position="294"/>
        <end position="448"/>
    </location>
</feature>
<dbReference type="PROSITE" id="PS51192">
    <property type="entry name" value="HELICASE_ATP_BIND_1"/>
    <property type="match status" value="1"/>
</dbReference>
<keyword evidence="4" id="KW-0547">Nucleotide-binding</keyword>
<feature type="compositionally biased region" description="Gly residues" evidence="12">
    <location>
        <begin position="857"/>
        <end position="868"/>
    </location>
</feature>
<proteinExistence type="inferred from homology"/>
<feature type="domain" description="Helicase ATP-binding" evidence="13">
    <location>
        <begin position="95"/>
        <end position="267"/>
    </location>
</feature>
<dbReference type="Pfam" id="PF08147">
    <property type="entry name" value="DBP10CT"/>
    <property type="match status" value="1"/>
</dbReference>
<dbReference type="InterPro" id="IPR050079">
    <property type="entry name" value="DEAD_box_RNA_helicase"/>
</dbReference>
<evidence type="ECO:0000313" key="17">
    <source>
        <dbReference type="Proteomes" id="UP001152320"/>
    </source>
</evidence>
<dbReference type="EMBL" id="JAIZAY010000022">
    <property type="protein sequence ID" value="KAJ8020992.1"/>
    <property type="molecule type" value="Genomic_DNA"/>
</dbReference>
<feature type="compositionally biased region" description="Basic residues" evidence="12">
    <location>
        <begin position="1"/>
        <end position="16"/>
    </location>
</feature>
<comment type="caution">
    <text evidence="16">The sequence shown here is derived from an EMBL/GenBank/DDBJ whole genome shotgun (WGS) entry which is preliminary data.</text>
</comment>